<dbReference type="NCBIfam" id="TIGR01048">
    <property type="entry name" value="lysA"/>
    <property type="match status" value="1"/>
</dbReference>
<dbReference type="InterPro" id="IPR022644">
    <property type="entry name" value="De-COase2_N"/>
</dbReference>
<dbReference type="InterPro" id="IPR029066">
    <property type="entry name" value="PLP-binding_barrel"/>
</dbReference>
<feature type="binding site" evidence="7">
    <location>
        <position position="358"/>
    </location>
    <ligand>
        <name>substrate</name>
    </ligand>
</feature>
<dbReference type="UniPathway" id="UPA00034">
    <property type="reaction ID" value="UER00027"/>
</dbReference>
<keyword evidence="2 7" id="KW-0028">Amino-acid biosynthesis</keyword>
<evidence type="ECO:0000256" key="10">
    <source>
        <dbReference type="RuleBase" id="RU003738"/>
    </source>
</evidence>
<dbReference type="Gene3D" id="2.40.37.10">
    <property type="entry name" value="Lyase, Ornithine Decarboxylase, Chain A, domain 1"/>
    <property type="match status" value="1"/>
</dbReference>
<feature type="modified residue" description="N6-(pyridoxal phosphate)lysine" evidence="7 9">
    <location>
        <position position="46"/>
    </location>
</feature>
<sequence length="405" mass="45336">MFNYEELFQTHKTPFYLYDFDKIKRAFLSYKEAFKGRKSLICYALKANSNLSILSLLAHLESGADCVSIGEIYRALKAGIKPYRIVFSGVGKSAFEIEQALKLNILFLNVESFMELTTIEKIAQSLGIKARISIRINPNIDAKTHPYISTGLKENKFGVGEKEALEMFLWAKKSAFLEPVSVHFHIGSQLLDLEPIIEASQKVAKIAKSLIALGIDLRFFDVGGGIGVSYENEETIKLYDYAQGILNSLQGLDLTIICEPGRSIVAESGELITQVLYEKKAQNKRFVIVDAGMNDFLRPSLYHAKHAIRVITPSKGRKVSPCDVVGPVCESSDTFLKDVHLPELEPGDKLVIEKVGAYGSSMASQYNSRPKLLELALEDHKIRVIRKREALEDLWRLEEEGLKGV</sequence>
<evidence type="ECO:0000256" key="7">
    <source>
        <dbReference type="HAMAP-Rule" id="MF_02120"/>
    </source>
</evidence>
<dbReference type="FunFam" id="3.20.20.10:FF:000003">
    <property type="entry name" value="Diaminopimelate decarboxylase"/>
    <property type="match status" value="1"/>
</dbReference>
<comment type="pathway">
    <text evidence="7 10">Amino-acid biosynthesis; L-lysine biosynthesis via DAP pathway; L-lysine from DL-2,6-diaminopimelate: step 1/1.</text>
</comment>
<dbReference type="Gene3D" id="3.20.20.10">
    <property type="entry name" value="Alanine racemase"/>
    <property type="match status" value="1"/>
</dbReference>
<comment type="cofactor">
    <cofactor evidence="1 7 9 10">
        <name>pyridoxal 5'-phosphate</name>
        <dbReference type="ChEBI" id="CHEBI:597326"/>
    </cofactor>
</comment>
<protein>
    <recommendedName>
        <fullName evidence="7 8">Diaminopimelate decarboxylase</fullName>
        <shortName evidence="7">DAP decarboxylase</shortName>
        <shortName evidence="7">DAPDC</shortName>
        <ecNumber evidence="7 8">4.1.1.20</ecNumber>
    </recommendedName>
</protein>
<evidence type="ECO:0000256" key="9">
    <source>
        <dbReference type="PIRSR" id="PIRSR600183-50"/>
    </source>
</evidence>
<dbReference type="GO" id="GO:0009089">
    <property type="term" value="P:lysine biosynthetic process via diaminopimelate"/>
    <property type="evidence" value="ECO:0007669"/>
    <property type="project" value="UniProtKB-UniRule"/>
</dbReference>
<dbReference type="InterPro" id="IPR000183">
    <property type="entry name" value="Orn/DAP/Arg_de-COase"/>
</dbReference>
<dbReference type="PRINTS" id="PR01181">
    <property type="entry name" value="DAPDCRBXLASE"/>
</dbReference>
<evidence type="ECO:0000256" key="2">
    <source>
        <dbReference type="ARBA" id="ARBA00022605"/>
    </source>
</evidence>
<dbReference type="InterPro" id="IPR009006">
    <property type="entry name" value="Ala_racemase/Decarboxylase_C"/>
</dbReference>
<accession>A0A060PQV2</accession>
<feature type="binding site" evidence="7">
    <location>
        <position position="262"/>
    </location>
    <ligand>
        <name>substrate</name>
    </ligand>
</feature>
<evidence type="ECO:0000259" key="12">
    <source>
        <dbReference type="Pfam" id="PF02784"/>
    </source>
</evidence>
<keyword evidence="4 7" id="KW-0663">Pyridoxal phosphate</keyword>
<feature type="binding site" evidence="7">
    <location>
        <position position="298"/>
    </location>
    <ligand>
        <name>substrate</name>
    </ligand>
</feature>
<feature type="binding site" evidence="7">
    <location>
        <position position="330"/>
    </location>
    <ligand>
        <name>substrate</name>
    </ligand>
</feature>
<dbReference type="EC" id="4.1.1.20" evidence="7 8"/>
<dbReference type="InterPro" id="IPR002986">
    <property type="entry name" value="DAP_deCOOHase_LysA"/>
</dbReference>
<dbReference type="GO" id="GO:0008836">
    <property type="term" value="F:diaminopimelate decarboxylase activity"/>
    <property type="evidence" value="ECO:0007669"/>
    <property type="project" value="UniProtKB-UniRule"/>
</dbReference>
<feature type="binding site" evidence="7">
    <location>
        <position position="302"/>
    </location>
    <ligand>
        <name>substrate</name>
    </ligand>
</feature>
<comment type="similarity">
    <text evidence="7">Belongs to the Orn/Lys/Arg decarboxylase class-II family. LysA subfamily.</text>
</comment>
<dbReference type="Pfam" id="PF00278">
    <property type="entry name" value="Orn_DAP_Arg_deC"/>
    <property type="match status" value="1"/>
</dbReference>
<dbReference type="CDD" id="cd06828">
    <property type="entry name" value="PLPDE_III_DapDC"/>
    <property type="match status" value="1"/>
</dbReference>
<dbReference type="PROSITE" id="PS00878">
    <property type="entry name" value="ODR_DC_2_1"/>
    <property type="match status" value="1"/>
</dbReference>
<dbReference type="EMBL" id="AP014523">
    <property type="protein sequence ID" value="BAO97929.1"/>
    <property type="molecule type" value="Genomic_DNA"/>
</dbReference>
<dbReference type="FunFam" id="2.40.37.10:FF:000019">
    <property type="entry name" value="Diaminopimelate decarboxylase"/>
    <property type="match status" value="1"/>
</dbReference>
<organism evidence="13 14">
    <name type="scientific">Helicobacter pylori NY40</name>
    <dbReference type="NCBI Taxonomy" id="1426844"/>
    <lineage>
        <taxon>Bacteria</taxon>
        <taxon>Pseudomonadati</taxon>
        <taxon>Campylobacterota</taxon>
        <taxon>Epsilonproteobacteria</taxon>
        <taxon>Campylobacterales</taxon>
        <taxon>Helicobacteraceae</taxon>
        <taxon>Helicobacter</taxon>
    </lineage>
</organism>
<comment type="catalytic activity">
    <reaction evidence="7 10">
        <text>meso-2,6-diaminopimelate + H(+) = L-lysine + CO2</text>
        <dbReference type="Rhea" id="RHEA:15101"/>
        <dbReference type="ChEBI" id="CHEBI:15378"/>
        <dbReference type="ChEBI" id="CHEBI:16526"/>
        <dbReference type="ChEBI" id="CHEBI:32551"/>
        <dbReference type="ChEBI" id="CHEBI:57791"/>
        <dbReference type="EC" id="4.1.1.20"/>
    </reaction>
</comment>
<feature type="domain" description="Orn/DAP/Arg decarboxylase 2 N-terminal" evidence="12">
    <location>
        <begin position="21"/>
        <end position="266"/>
    </location>
</feature>
<keyword evidence="5 7" id="KW-0457">Lysine biosynthesis</keyword>
<evidence type="ECO:0000256" key="8">
    <source>
        <dbReference type="NCBIfam" id="TIGR01048"/>
    </source>
</evidence>
<evidence type="ECO:0000313" key="13">
    <source>
        <dbReference type="EMBL" id="BAO97929.1"/>
    </source>
</evidence>
<evidence type="ECO:0000313" key="14">
    <source>
        <dbReference type="Proteomes" id="UP000031662"/>
    </source>
</evidence>
<dbReference type="PANTHER" id="PTHR43727:SF2">
    <property type="entry name" value="GROUP IV DECARBOXYLASE"/>
    <property type="match status" value="1"/>
</dbReference>
<dbReference type="Proteomes" id="UP000031662">
    <property type="component" value="Chromosome"/>
</dbReference>
<dbReference type="AlphaFoldDB" id="A0A060PQV2"/>
<dbReference type="InterPro" id="IPR022643">
    <property type="entry name" value="De-COase2_C"/>
</dbReference>
<dbReference type="GO" id="GO:0030170">
    <property type="term" value="F:pyridoxal phosphate binding"/>
    <property type="evidence" value="ECO:0007669"/>
    <property type="project" value="UniProtKB-UniRule"/>
</dbReference>
<feature type="binding site" evidence="7">
    <location>
        <begin position="259"/>
        <end position="262"/>
    </location>
    <ligand>
        <name>pyridoxal 5'-phosphate</name>
        <dbReference type="ChEBI" id="CHEBI:597326"/>
    </ligand>
</feature>
<feature type="binding site" evidence="7">
    <location>
        <position position="225"/>
    </location>
    <ligand>
        <name>pyridoxal 5'-phosphate</name>
        <dbReference type="ChEBI" id="CHEBI:597326"/>
    </ligand>
</feature>
<evidence type="ECO:0000256" key="6">
    <source>
        <dbReference type="ARBA" id="ARBA00023239"/>
    </source>
</evidence>
<evidence type="ECO:0000259" key="11">
    <source>
        <dbReference type="Pfam" id="PF00278"/>
    </source>
</evidence>
<evidence type="ECO:0000256" key="4">
    <source>
        <dbReference type="ARBA" id="ARBA00022898"/>
    </source>
</evidence>
<name>A0A060PQV2_HELPX</name>
<evidence type="ECO:0000256" key="5">
    <source>
        <dbReference type="ARBA" id="ARBA00023154"/>
    </source>
</evidence>
<feature type="active site" description="Proton donor" evidence="9">
    <location>
        <position position="329"/>
    </location>
</feature>
<feature type="domain" description="Orn/DAP/Arg decarboxylase 2 C-terminal" evidence="11">
    <location>
        <begin position="15"/>
        <end position="356"/>
    </location>
</feature>
<dbReference type="SUPFAM" id="SSF51419">
    <property type="entry name" value="PLP-binding barrel"/>
    <property type="match status" value="1"/>
</dbReference>
<comment type="function">
    <text evidence="7">Specifically catalyzes the decarboxylation of meso-diaminopimelate (meso-DAP) to L-lysine.</text>
</comment>
<gene>
    <name evidence="7" type="primary">lysA</name>
    <name evidence="13" type="ORF">NY40_0919</name>
</gene>
<dbReference type="SUPFAM" id="SSF50621">
    <property type="entry name" value="Alanine racemase C-terminal domain-like"/>
    <property type="match status" value="1"/>
</dbReference>
<comment type="subunit">
    <text evidence="7">Homodimer.</text>
</comment>
<dbReference type="RefSeq" id="WP_041050786.1">
    <property type="nucleotide sequence ID" value="NZ_AP014523.1"/>
</dbReference>
<keyword evidence="6 7" id="KW-0456">Lyase</keyword>
<feature type="binding site" evidence="7">
    <location>
        <position position="358"/>
    </location>
    <ligand>
        <name>pyridoxal 5'-phosphate</name>
        <dbReference type="ChEBI" id="CHEBI:597326"/>
    </ligand>
</feature>
<reference evidence="13 14" key="1">
    <citation type="submission" date="2013-11" db="EMBL/GenBank/DDBJ databases">
        <title>Estimation of Helicobacter pylori bacteriophage ecology using H. pylori isolates.</title>
        <authorList>
            <person name="Uchiyama J."/>
            <person name="Takemura-Uchiyama I."/>
            <person name="Ujihara T."/>
            <person name="Matsuzaki S."/>
        </authorList>
    </citation>
    <scope>NUCLEOTIDE SEQUENCE [LARGE SCALE GENOMIC DNA]</scope>
    <source>
        <strain evidence="13 14">NY40</strain>
    </source>
</reference>
<dbReference type="Pfam" id="PF02784">
    <property type="entry name" value="Orn_Arg_deC_N"/>
    <property type="match status" value="1"/>
</dbReference>
<dbReference type="HOGENOM" id="CLU_026444_0_0_7"/>
<dbReference type="HAMAP" id="MF_02120">
    <property type="entry name" value="LysA"/>
    <property type="match status" value="1"/>
</dbReference>
<dbReference type="PRINTS" id="PR01179">
    <property type="entry name" value="ODADCRBXLASE"/>
</dbReference>
<proteinExistence type="inferred from homology"/>
<keyword evidence="3 7" id="KW-0210">Decarboxylase</keyword>
<evidence type="ECO:0000256" key="1">
    <source>
        <dbReference type="ARBA" id="ARBA00001933"/>
    </source>
</evidence>
<dbReference type="InterPro" id="IPR022653">
    <property type="entry name" value="De-COase2_pyr-phos_BS"/>
</dbReference>
<evidence type="ECO:0000256" key="3">
    <source>
        <dbReference type="ARBA" id="ARBA00022793"/>
    </source>
</evidence>
<dbReference type="PANTHER" id="PTHR43727">
    <property type="entry name" value="DIAMINOPIMELATE DECARBOXYLASE"/>
    <property type="match status" value="1"/>
</dbReference>